<keyword evidence="2" id="KW-0732">Signal</keyword>
<dbReference type="SMART" id="SM00369">
    <property type="entry name" value="LRR_TYP"/>
    <property type="match status" value="15"/>
</dbReference>
<dbReference type="InterPro" id="IPR050328">
    <property type="entry name" value="Dev_Immune_Receptor"/>
</dbReference>
<comment type="caution">
    <text evidence="5">The sequence shown here is derived from an EMBL/GenBank/DDBJ whole genome shotgun (WGS) entry which is preliminary data.</text>
</comment>
<evidence type="ECO:0008006" key="7">
    <source>
        <dbReference type="Google" id="ProtNLM"/>
    </source>
</evidence>
<accession>A0A8K0FVS6</accession>
<sequence length="748" mass="85618">MRQCNTEEVYCQATGDNKIFTCINAPYYGFGRGGISPNTKKNVELVTFINCQQTNIPEAGLDFPSAKILSISCGVQTVHEDAFKNVNSVRELDLGNNLISTLPNGVFKRLENLKKLTLSNNNLEELPRNIFDGLRNLERVHLSYNSISKIDTKAFDSTRRVKEVYLNNNNINVIPSGFGKLSSLRTVDLSYNKIQVLEKMSLSSLEKLNLSHNAIKDLPVQLFRFTSLKILDLSYNQLSIIHEDVLKWHELKELYLQNNQISVFEVTGIGLNQIALNLLDVRHNRLVFIEEDFVKRATNLNTFKVEDNPWDCNCLEKMELLHGNLLLDFSFAYVNGEEALCVIVPNVSNNNVCNINKTDLVYYYIAFKSQIEPRGFLLNSEAGRWCKPSKDHKNYTCGGWSFYGFKYYISKTNVQHLVRMTILDCKEINLPEDTIEYTGIKYLTISSCDIETINENAFRNLNNLQELDLGNNSISKINESIFKWSEELKKLNLSNNNIEELSRNTFEGLHNLKQLYLSKNAISKFDIKTLDPAKNLEEMYLDNNQITVIPSRVFSKLTDLRVADLSHNYIASVDNLFSSTFKLTFLNLSHNALVELPEQAFQFINLEILDVSFNKLNVLYEQSLNLGTLKEFYLQNNQLTGLEVRAMGFNRIPLSVLDLRHNKLVFLHEDFIKVAKNLLTFKVEGNLWDCDCYDRIVLLRGDLSVDLSSPYVNGEEPVCIAGISNSDNPCNIDQSNLSYYYKALEEDE</sequence>
<dbReference type="FunFam" id="3.80.10.10:FF:001164">
    <property type="entry name" value="GH01279p"/>
    <property type="match status" value="1"/>
</dbReference>
<keyword evidence="4" id="KW-0325">Glycoprotein</keyword>
<evidence type="ECO:0000256" key="2">
    <source>
        <dbReference type="ARBA" id="ARBA00022729"/>
    </source>
</evidence>
<gene>
    <name evidence="5" type="ORF">ILUMI_27042</name>
</gene>
<organism evidence="5 6">
    <name type="scientific">Ignelater luminosus</name>
    <name type="common">Cucubano</name>
    <name type="synonym">Pyrophorus luminosus</name>
    <dbReference type="NCBI Taxonomy" id="2038154"/>
    <lineage>
        <taxon>Eukaryota</taxon>
        <taxon>Metazoa</taxon>
        <taxon>Ecdysozoa</taxon>
        <taxon>Arthropoda</taxon>
        <taxon>Hexapoda</taxon>
        <taxon>Insecta</taxon>
        <taxon>Pterygota</taxon>
        <taxon>Neoptera</taxon>
        <taxon>Endopterygota</taxon>
        <taxon>Coleoptera</taxon>
        <taxon>Polyphaga</taxon>
        <taxon>Elateriformia</taxon>
        <taxon>Elateroidea</taxon>
        <taxon>Elateridae</taxon>
        <taxon>Agrypninae</taxon>
        <taxon>Pyrophorini</taxon>
        <taxon>Ignelater</taxon>
    </lineage>
</organism>
<reference evidence="5" key="1">
    <citation type="submission" date="2019-08" db="EMBL/GenBank/DDBJ databases">
        <title>The genome of the North American firefly Photinus pyralis.</title>
        <authorList>
            <consortium name="Photinus pyralis genome working group"/>
            <person name="Fallon T.R."/>
            <person name="Sander Lower S.E."/>
            <person name="Weng J.-K."/>
        </authorList>
    </citation>
    <scope>NUCLEOTIDE SEQUENCE</scope>
    <source>
        <strain evidence="5">TRF0915ILg1</strain>
        <tissue evidence="5">Whole body</tissue>
    </source>
</reference>
<dbReference type="Proteomes" id="UP000801492">
    <property type="component" value="Unassembled WGS sequence"/>
</dbReference>
<dbReference type="OrthoDB" id="1687175at2759"/>
<dbReference type="GO" id="GO:0002224">
    <property type="term" value="P:toll-like receptor signaling pathway"/>
    <property type="evidence" value="ECO:0007669"/>
    <property type="project" value="InterPro"/>
</dbReference>
<dbReference type="Pfam" id="PF13855">
    <property type="entry name" value="LRR_8"/>
    <property type="match status" value="4"/>
</dbReference>
<proteinExistence type="predicted"/>
<evidence type="ECO:0000256" key="1">
    <source>
        <dbReference type="ARBA" id="ARBA00022614"/>
    </source>
</evidence>
<dbReference type="EMBL" id="VTPC01091223">
    <property type="protein sequence ID" value="KAF2879135.1"/>
    <property type="molecule type" value="Genomic_DNA"/>
</dbReference>
<dbReference type="Gene3D" id="3.80.10.10">
    <property type="entry name" value="Ribonuclease Inhibitor"/>
    <property type="match status" value="3"/>
</dbReference>
<evidence type="ECO:0000256" key="3">
    <source>
        <dbReference type="ARBA" id="ARBA00022737"/>
    </source>
</evidence>
<dbReference type="InterPro" id="IPR003591">
    <property type="entry name" value="Leu-rich_rpt_typical-subtyp"/>
</dbReference>
<dbReference type="PIRSF" id="PIRSF037595">
    <property type="entry name" value="Toll-like_receptor"/>
    <property type="match status" value="1"/>
</dbReference>
<evidence type="ECO:0000313" key="6">
    <source>
        <dbReference type="Proteomes" id="UP000801492"/>
    </source>
</evidence>
<dbReference type="FunFam" id="3.80.10.10:FF:000770">
    <property type="entry name" value="Uncharacterized protein"/>
    <property type="match status" value="1"/>
</dbReference>
<evidence type="ECO:0000313" key="5">
    <source>
        <dbReference type="EMBL" id="KAF2879135.1"/>
    </source>
</evidence>
<keyword evidence="6" id="KW-1185">Reference proteome</keyword>
<dbReference type="PANTHER" id="PTHR24373">
    <property type="entry name" value="SLIT RELATED LEUCINE-RICH REPEAT NEURONAL PROTEIN"/>
    <property type="match status" value="1"/>
</dbReference>
<keyword evidence="3" id="KW-0677">Repeat</keyword>
<dbReference type="PANTHER" id="PTHR24373:SF370">
    <property type="entry name" value="FISH-LIPS, ISOFORM E"/>
    <property type="match status" value="1"/>
</dbReference>
<name>A0A8K0FVS6_IGNLU</name>
<dbReference type="GO" id="GO:0016020">
    <property type="term" value="C:membrane"/>
    <property type="evidence" value="ECO:0007669"/>
    <property type="project" value="InterPro"/>
</dbReference>
<evidence type="ECO:0000256" key="4">
    <source>
        <dbReference type="ARBA" id="ARBA00023180"/>
    </source>
</evidence>
<protein>
    <recommendedName>
        <fullName evidence="7">Chaoptin</fullName>
    </recommendedName>
</protein>
<dbReference type="SUPFAM" id="SSF52058">
    <property type="entry name" value="L domain-like"/>
    <property type="match status" value="2"/>
</dbReference>
<dbReference type="GO" id="GO:0006955">
    <property type="term" value="P:immune response"/>
    <property type="evidence" value="ECO:0007669"/>
    <property type="project" value="InterPro"/>
</dbReference>
<dbReference type="SMART" id="SM00364">
    <property type="entry name" value="LRR_BAC"/>
    <property type="match status" value="8"/>
</dbReference>
<dbReference type="SMART" id="SM00365">
    <property type="entry name" value="LRR_SD22"/>
    <property type="match status" value="9"/>
</dbReference>
<dbReference type="PROSITE" id="PS51450">
    <property type="entry name" value="LRR"/>
    <property type="match status" value="7"/>
</dbReference>
<keyword evidence="1" id="KW-0433">Leucine-rich repeat</keyword>
<dbReference type="AlphaFoldDB" id="A0A8K0FVS6"/>
<dbReference type="GO" id="GO:0005615">
    <property type="term" value="C:extracellular space"/>
    <property type="evidence" value="ECO:0007669"/>
    <property type="project" value="TreeGrafter"/>
</dbReference>
<dbReference type="GO" id="GO:0004888">
    <property type="term" value="F:transmembrane signaling receptor activity"/>
    <property type="evidence" value="ECO:0007669"/>
    <property type="project" value="InterPro"/>
</dbReference>
<dbReference type="InterPro" id="IPR001611">
    <property type="entry name" value="Leu-rich_rpt"/>
</dbReference>
<dbReference type="InterPro" id="IPR017241">
    <property type="entry name" value="Toll-like_receptor"/>
</dbReference>
<dbReference type="GO" id="GO:0031012">
    <property type="term" value="C:extracellular matrix"/>
    <property type="evidence" value="ECO:0007669"/>
    <property type="project" value="TreeGrafter"/>
</dbReference>
<dbReference type="InterPro" id="IPR032675">
    <property type="entry name" value="LRR_dom_sf"/>
</dbReference>